<organism evidence="1 2">
    <name type="scientific">Candidatus Obscuribacter phosphatis</name>
    <dbReference type="NCBI Taxonomy" id="1906157"/>
    <lineage>
        <taxon>Bacteria</taxon>
        <taxon>Bacillati</taxon>
        <taxon>Candidatus Melainabacteria</taxon>
        <taxon>Candidatus Obscuribacterales</taxon>
        <taxon>Candidatus Obscuribacteraceae</taxon>
        <taxon>Candidatus Obscuribacter</taxon>
    </lineage>
</organism>
<dbReference type="Gene3D" id="3.80.10.10">
    <property type="entry name" value="Ribonuclease Inhibitor"/>
    <property type="match status" value="1"/>
</dbReference>
<dbReference type="SUPFAM" id="SSF52047">
    <property type="entry name" value="RNI-like"/>
    <property type="match status" value="1"/>
</dbReference>
<dbReference type="AlphaFoldDB" id="A0A8J7P7B4"/>
<proteinExistence type="predicted"/>
<dbReference type="EMBL" id="JAFLCK010000010">
    <property type="protein sequence ID" value="MBN8660419.1"/>
    <property type="molecule type" value="Genomic_DNA"/>
</dbReference>
<protein>
    <submittedName>
        <fullName evidence="1">Uncharacterized protein</fullName>
    </submittedName>
</protein>
<dbReference type="Proteomes" id="UP000664277">
    <property type="component" value="Unassembled WGS sequence"/>
</dbReference>
<sequence>MQPTDELWFDNQTSIDLIEEKLKAAGRDLKRLTLLNQAFLISGRLNDLSLLNLKELVVPSLYYFDSAEGWSFLHKLTKLETLVAEYTDAKESILQGLCQAPWWQSLKHLELKLASLKDGELWKNLWSNRNLDLQVLCLFFLSGSLTSTVLSSKLKSLEYLILGTELGDKFLFKLSTLDLPALTDLDLSYSSVTEAATLEFLKGDKPGLPKLARVRKRFFSEKPSESRDWDGSQVGWTDEELSDREMQERFFEGTGLRVLPANEQLNIRGQMLSRLRPIERPKHK</sequence>
<reference evidence="1" key="1">
    <citation type="submission" date="2021-02" db="EMBL/GenBank/DDBJ databases">
        <title>Genome-Resolved Metagenomics of a Microbial Community Performing Photosynthetic Biological Nutrient Removal.</title>
        <authorList>
            <person name="Mcdaniel E.A."/>
        </authorList>
    </citation>
    <scope>NUCLEOTIDE SEQUENCE</scope>
    <source>
        <strain evidence="1">UWPOB_OBS1</strain>
    </source>
</reference>
<evidence type="ECO:0000313" key="1">
    <source>
        <dbReference type="EMBL" id="MBN8660419.1"/>
    </source>
</evidence>
<comment type="caution">
    <text evidence="1">The sequence shown here is derived from an EMBL/GenBank/DDBJ whole genome shotgun (WGS) entry which is preliminary data.</text>
</comment>
<evidence type="ECO:0000313" key="2">
    <source>
        <dbReference type="Proteomes" id="UP000664277"/>
    </source>
</evidence>
<dbReference type="InterPro" id="IPR032675">
    <property type="entry name" value="LRR_dom_sf"/>
</dbReference>
<gene>
    <name evidence="1" type="ORF">J0M35_08670</name>
</gene>
<name>A0A8J7P7B4_9BACT</name>
<accession>A0A8J7P7B4</accession>